<organism evidence="3 4">
    <name type="scientific">Pseudomonas reactans</name>
    <dbReference type="NCBI Taxonomy" id="117680"/>
    <lineage>
        <taxon>Bacteria</taxon>
        <taxon>Pseudomonadati</taxon>
        <taxon>Pseudomonadota</taxon>
        <taxon>Gammaproteobacteria</taxon>
        <taxon>Pseudomonadales</taxon>
        <taxon>Pseudomonadaceae</taxon>
        <taxon>Pseudomonas</taxon>
    </lineage>
</organism>
<accession>A0A7Y8FWZ9</accession>
<proteinExistence type="predicted"/>
<feature type="region of interest" description="Disordered" evidence="1">
    <location>
        <begin position="518"/>
        <end position="546"/>
    </location>
</feature>
<dbReference type="EMBL" id="JACASD010000003">
    <property type="protein sequence ID" value="NWE86708.1"/>
    <property type="molecule type" value="Genomic_DNA"/>
</dbReference>
<gene>
    <name evidence="3" type="ORF">HX893_01020</name>
</gene>
<evidence type="ECO:0000259" key="2">
    <source>
        <dbReference type="Pfam" id="PF20178"/>
    </source>
</evidence>
<evidence type="ECO:0000256" key="1">
    <source>
        <dbReference type="SAM" id="MobiDB-lite"/>
    </source>
</evidence>
<sequence length="814" mass="90320">MRIRPDELRFANRGINPESRDTSVHFKPHVPKLPAVVTDFPFPTDTVKRFLEQRIESLTGQRIDPDQYYLHEFPESQTTASADTATGWRHSGTPKSSMTLTQAAMNDFFSAEKYGTAGKAQAVAHFMSSNVSFFSIFESENASDFFSRVGRFVLDRTGPGYIYSKIHEDVPHAKETFRDLDAVFGIYKEGSGKGAYNAGNELRLKPSEFLNIVREGDLQNKVTGALTRFWETHGAQWRGMAKAEFIKQAREARALNQDNPGQGLNPEAFARVMRSAAGKVALSGTVTPSQLEALAPPAAPDKVLRLDINGYVSNDILRFVAPNGGEMLYVPGGTPAFHTFENAQALNRWVVEQGQDPQKAQALEQHFALRDRQQGVFGALSVNGVDSTLKKLGSGQMVANDNHINTRNLPVAQDVFSMMQAQTRQRIEQDVDTEMKSNQEVHKDNVLGLLQAGNAVFSIPLALLGPIGMTVGALSLSTQVALEVDKGVEGDTTAERQAGMRSAAMDMATMAFFHAVGKSTSQTAEAPPTQSPEPGTGNSGLAPKPFFNYRRVNGQVGVVMSPTRSPRLPEPQEGRLNPSWDPEMEIYLFPGTKRPQVQPRYEVEQSPQAKRPRVDESEEEVEQSPSSVASDASSSADYEPYDDAELLKTNRYQTEITPPAGGYFNSRGMIERTDLTKLYRVEKIERVDRREKPDEAGFRSSNFFSGPEKMMDGDVVVASRSKEAAMKFGETEFGGDYYLYEIESDGIRAVSFNENIEANPQFVEDRQCVAPGTIEHLRNENRLGEFAENSYQFDEVHLDNNALRPERITRIPHD</sequence>
<name>A0A7Y8FWZ9_9PSED</name>
<reference evidence="3 4" key="1">
    <citation type="submission" date="2020-04" db="EMBL/GenBank/DDBJ databases">
        <title>Molecular characterization of pseudomonads from Agaricus bisporus reveal novel blotch 2 pathogens in Western Europe.</title>
        <authorList>
            <person name="Taparia T."/>
            <person name="Krijger M."/>
            <person name="Haynes E."/>
            <person name="Elpinstone J.G."/>
            <person name="Noble R."/>
            <person name="Van Der Wolf J."/>
        </authorList>
    </citation>
    <scope>NUCLEOTIDE SEQUENCE [LARGE SCALE GENOMIC DNA]</scope>
    <source>
        <strain evidence="3 4">P8021</strain>
    </source>
</reference>
<dbReference type="InterPro" id="IPR046673">
    <property type="entry name" value="ToxA_N"/>
</dbReference>
<feature type="domain" description="Dermonecrotic toxin N-terminal" evidence="2">
    <location>
        <begin position="39"/>
        <end position="113"/>
    </location>
</feature>
<feature type="region of interest" description="Disordered" evidence="1">
    <location>
        <begin position="560"/>
        <end position="638"/>
    </location>
</feature>
<comment type="caution">
    <text evidence="3">The sequence shown here is derived from an EMBL/GenBank/DDBJ whole genome shotgun (WGS) entry which is preliminary data.</text>
</comment>
<dbReference type="Proteomes" id="UP000585226">
    <property type="component" value="Unassembled WGS sequence"/>
</dbReference>
<dbReference type="Pfam" id="PF20178">
    <property type="entry name" value="ToxA_N"/>
    <property type="match status" value="2"/>
</dbReference>
<feature type="domain" description="Dermonecrotic toxin N-terminal" evidence="2">
    <location>
        <begin position="177"/>
        <end position="370"/>
    </location>
</feature>
<dbReference type="RefSeq" id="WP_177109976.1">
    <property type="nucleotide sequence ID" value="NZ_JACASD010000003.1"/>
</dbReference>
<feature type="compositionally biased region" description="Low complexity" evidence="1">
    <location>
        <begin position="623"/>
        <end position="638"/>
    </location>
</feature>
<evidence type="ECO:0000313" key="4">
    <source>
        <dbReference type="Proteomes" id="UP000585226"/>
    </source>
</evidence>
<protein>
    <recommendedName>
        <fullName evidence="2">Dermonecrotic toxin N-terminal domain-containing protein</fullName>
    </recommendedName>
</protein>
<evidence type="ECO:0000313" key="3">
    <source>
        <dbReference type="EMBL" id="NWE86708.1"/>
    </source>
</evidence>
<dbReference type="AlphaFoldDB" id="A0A7Y8FWZ9"/>